<evidence type="ECO:0000313" key="11">
    <source>
        <dbReference type="Proteomes" id="UP000094578"/>
    </source>
</evidence>
<comment type="similarity">
    <text evidence="5">Belongs to the methyl-accepting chemotaxis (MCP) protein family.</text>
</comment>
<evidence type="ECO:0000259" key="9">
    <source>
        <dbReference type="PROSITE" id="PS50885"/>
    </source>
</evidence>
<dbReference type="InterPro" id="IPR003660">
    <property type="entry name" value="HAMP_dom"/>
</dbReference>
<evidence type="ECO:0000256" key="2">
    <source>
        <dbReference type="ARBA" id="ARBA00022475"/>
    </source>
</evidence>
<proteinExistence type="inferred from homology"/>
<dbReference type="SMART" id="SM00304">
    <property type="entry name" value="HAMP"/>
    <property type="match status" value="1"/>
</dbReference>
<evidence type="ECO:0000256" key="4">
    <source>
        <dbReference type="ARBA" id="ARBA00023224"/>
    </source>
</evidence>
<dbReference type="Gene3D" id="1.10.287.950">
    <property type="entry name" value="Methyl-accepting chemotaxis protein"/>
    <property type="match status" value="1"/>
</dbReference>
<protein>
    <submittedName>
        <fullName evidence="10">Methyl-accepting chemotaxis protein</fullName>
    </submittedName>
</protein>
<feature type="domain" description="HAMP" evidence="9">
    <location>
        <begin position="186"/>
        <end position="240"/>
    </location>
</feature>
<dbReference type="PATRIC" id="fig|1886670.3.peg.3899"/>
<dbReference type="Proteomes" id="UP000094578">
    <property type="component" value="Unassembled WGS sequence"/>
</dbReference>
<evidence type="ECO:0000313" key="10">
    <source>
        <dbReference type="EMBL" id="ODP26769.1"/>
    </source>
</evidence>
<keyword evidence="2" id="KW-1003">Cell membrane</keyword>
<dbReference type="SMART" id="SM00283">
    <property type="entry name" value="MA"/>
    <property type="match status" value="1"/>
</dbReference>
<evidence type="ECO:0000259" key="8">
    <source>
        <dbReference type="PROSITE" id="PS50111"/>
    </source>
</evidence>
<dbReference type="AlphaFoldDB" id="A0A1E3KZ00"/>
<comment type="subcellular location">
    <subcellularLocation>
        <location evidence="1">Cell membrane</location>
    </subcellularLocation>
</comment>
<dbReference type="PANTHER" id="PTHR32089">
    <property type="entry name" value="METHYL-ACCEPTING CHEMOTAXIS PROTEIN MCPB"/>
    <property type="match status" value="1"/>
</dbReference>
<dbReference type="Pfam" id="PF00672">
    <property type="entry name" value="HAMP"/>
    <property type="match status" value="1"/>
</dbReference>
<evidence type="ECO:0000256" key="3">
    <source>
        <dbReference type="ARBA" id="ARBA00023136"/>
    </source>
</evidence>
<dbReference type="SUPFAM" id="SSF58104">
    <property type="entry name" value="Methyl-accepting chemotaxis protein (MCP) signaling domain"/>
    <property type="match status" value="1"/>
</dbReference>
<dbReference type="PROSITE" id="PS50111">
    <property type="entry name" value="CHEMOTAXIS_TRANSDUC_2"/>
    <property type="match status" value="1"/>
</dbReference>
<dbReference type="Pfam" id="PF00015">
    <property type="entry name" value="MCPsignal"/>
    <property type="match status" value="1"/>
</dbReference>
<keyword evidence="7" id="KW-0812">Transmembrane</keyword>
<feature type="transmembrane region" description="Helical" evidence="7">
    <location>
        <begin position="12"/>
        <end position="38"/>
    </location>
</feature>
<name>A0A1E3KZ00_9BACL</name>
<dbReference type="RefSeq" id="WP_069329216.1">
    <property type="nucleotide sequence ID" value="NZ_MDER01000075.1"/>
</dbReference>
<dbReference type="Gene3D" id="6.10.340.10">
    <property type="match status" value="1"/>
</dbReference>
<dbReference type="GO" id="GO:0007165">
    <property type="term" value="P:signal transduction"/>
    <property type="evidence" value="ECO:0007669"/>
    <property type="project" value="UniProtKB-KW"/>
</dbReference>
<dbReference type="CDD" id="cd06225">
    <property type="entry name" value="HAMP"/>
    <property type="match status" value="1"/>
</dbReference>
<evidence type="ECO:0000256" key="5">
    <source>
        <dbReference type="ARBA" id="ARBA00029447"/>
    </source>
</evidence>
<organism evidence="10 11">
    <name type="scientific">Paenibacillus nuruki</name>
    <dbReference type="NCBI Taxonomy" id="1886670"/>
    <lineage>
        <taxon>Bacteria</taxon>
        <taxon>Bacillati</taxon>
        <taxon>Bacillota</taxon>
        <taxon>Bacilli</taxon>
        <taxon>Bacillales</taxon>
        <taxon>Paenibacillaceae</taxon>
        <taxon>Paenibacillus</taxon>
    </lineage>
</organism>
<feature type="domain" description="Methyl-accepting transducer" evidence="8">
    <location>
        <begin position="259"/>
        <end position="516"/>
    </location>
</feature>
<evidence type="ECO:0000256" key="6">
    <source>
        <dbReference type="PROSITE-ProRule" id="PRU00284"/>
    </source>
</evidence>
<gene>
    <name evidence="10" type="ORF">PTI45_03871</name>
</gene>
<sequence>MTMNRKKKFKTLSVQFKIILPIMLVVGTIICSMVYYIFLQVHDETDAQGIAMAKIIRIGAELASNNPNSGIEAYLKELHQQLGNELLFSAILNKDTSPVYTTDNDYMGTTTLQTFVKANQDSKEWVLQDTTYKSEAANLLATTLSNGQILVLITSENVLHTIRNVTLVVVTISMVLLLVCIYWIVYRQFETLRTLEKMMSTISEGQGDLTQRLVVKSEDEIGRVANSFNQFIEKIQSIIAQVQQTATATSVHTKNVYDTSIHNMTVSKEIDYAIQSITKATASQYDEIEQGTISIRKIATVIENTDQHAQHLEKLSTLIGQRQQSGEQAVIYLQNHMQSFASLSEQVSVNLNHLITEVNGIVNMSVLIQEISKQTGLLALNASIEAARAGEHGKGFAVVASEVGKLSDQSKEATTQIQDILNRIISSTTLTKEVMNASQIALNDQSQSVDNTSGAFIEIGQSIQEMNSLIVSMKDMTTQLNISKEHIIDFIQSASTTTEETAAGSQEVLASVENQIKMSQQVTDNIGLLTENIKELNVMVDRFKV</sequence>
<keyword evidence="3 7" id="KW-0472">Membrane</keyword>
<evidence type="ECO:0000256" key="7">
    <source>
        <dbReference type="SAM" id="Phobius"/>
    </source>
</evidence>
<dbReference type="STRING" id="1886670.PTI45_03871"/>
<keyword evidence="11" id="KW-1185">Reference proteome</keyword>
<dbReference type="InterPro" id="IPR004089">
    <property type="entry name" value="MCPsignal_dom"/>
</dbReference>
<dbReference type="PROSITE" id="PS50885">
    <property type="entry name" value="HAMP"/>
    <property type="match status" value="1"/>
</dbReference>
<dbReference type="GO" id="GO:0005886">
    <property type="term" value="C:plasma membrane"/>
    <property type="evidence" value="ECO:0007669"/>
    <property type="project" value="UniProtKB-SubCell"/>
</dbReference>
<accession>A0A1E3KZ00</accession>
<dbReference type="EMBL" id="MDER01000075">
    <property type="protein sequence ID" value="ODP26769.1"/>
    <property type="molecule type" value="Genomic_DNA"/>
</dbReference>
<feature type="transmembrane region" description="Helical" evidence="7">
    <location>
        <begin position="165"/>
        <end position="185"/>
    </location>
</feature>
<keyword evidence="7" id="KW-1133">Transmembrane helix</keyword>
<keyword evidence="4 6" id="KW-0807">Transducer</keyword>
<evidence type="ECO:0000256" key="1">
    <source>
        <dbReference type="ARBA" id="ARBA00004236"/>
    </source>
</evidence>
<dbReference type="PANTHER" id="PTHR32089:SF112">
    <property type="entry name" value="LYSOZYME-LIKE PROTEIN-RELATED"/>
    <property type="match status" value="1"/>
</dbReference>
<comment type="caution">
    <text evidence="10">The sequence shown here is derived from an EMBL/GenBank/DDBJ whole genome shotgun (WGS) entry which is preliminary data.</text>
</comment>
<reference evidence="10 11" key="1">
    <citation type="submission" date="2016-08" db="EMBL/GenBank/DDBJ databases">
        <title>Genome sequencing of Paenibacillus sp. TI45-13ar, isolated from Korean traditional nuruk.</title>
        <authorList>
            <person name="Kim S.-J."/>
        </authorList>
    </citation>
    <scope>NUCLEOTIDE SEQUENCE [LARGE SCALE GENOMIC DNA]</scope>
    <source>
        <strain evidence="10 11">TI45-13ar</strain>
    </source>
</reference>